<evidence type="ECO:0000313" key="1">
    <source>
        <dbReference type="EMBL" id="KAB1075787.1"/>
    </source>
</evidence>
<dbReference type="Proteomes" id="UP000441523">
    <property type="component" value="Unassembled WGS sequence"/>
</dbReference>
<comment type="caution">
    <text evidence="1">The sequence shown here is derived from an EMBL/GenBank/DDBJ whole genome shotgun (WGS) entry which is preliminary data.</text>
</comment>
<dbReference type="AlphaFoldDB" id="A0A6N6MZD8"/>
<protein>
    <submittedName>
        <fullName evidence="1">Uncharacterized protein</fullName>
    </submittedName>
</protein>
<gene>
    <name evidence="1" type="ORF">F6X51_02340</name>
</gene>
<proteinExistence type="predicted"/>
<sequence>MALAGAAALPAGAADLGGGPAAGRFAAVCEDLGRFCFAQACGRNQIDAALGCQALCPSGVVLRVEPAACAIPSTRTVLRRRG</sequence>
<accession>A0A6N6MZD8</accession>
<keyword evidence="2" id="KW-1185">Reference proteome</keyword>
<dbReference type="EMBL" id="VZZJ01000002">
    <property type="protein sequence ID" value="KAB1075787.1"/>
    <property type="molecule type" value="Genomic_DNA"/>
</dbReference>
<organism evidence="1 2">
    <name type="scientific">Methylobacterium planeticum</name>
    <dbReference type="NCBI Taxonomy" id="2615211"/>
    <lineage>
        <taxon>Bacteria</taxon>
        <taxon>Pseudomonadati</taxon>
        <taxon>Pseudomonadota</taxon>
        <taxon>Alphaproteobacteria</taxon>
        <taxon>Hyphomicrobiales</taxon>
        <taxon>Methylobacteriaceae</taxon>
        <taxon>Methylobacterium</taxon>
    </lineage>
</organism>
<reference evidence="1 2" key="1">
    <citation type="submission" date="2019-09" db="EMBL/GenBank/DDBJ databases">
        <title>YIM 132548 draft genome.</title>
        <authorList>
            <person name="Jiang L."/>
        </authorList>
    </citation>
    <scope>NUCLEOTIDE SEQUENCE [LARGE SCALE GENOMIC DNA]</scope>
    <source>
        <strain evidence="1 2">YIM 132548</strain>
    </source>
</reference>
<name>A0A6N6MZD8_9HYPH</name>
<evidence type="ECO:0000313" key="2">
    <source>
        <dbReference type="Proteomes" id="UP000441523"/>
    </source>
</evidence>